<dbReference type="RefSeq" id="XP_027469144.1">
    <property type="nucleotide sequence ID" value="XM_027613343.1"/>
</dbReference>
<dbReference type="KEGG" id="zca:113933348"/>
<protein>
    <submittedName>
        <fullName evidence="3">Serine/threonine-protein kinase PLK1-like</fullName>
    </submittedName>
</protein>
<gene>
    <name evidence="3" type="primary">LOC113933348</name>
</gene>
<feature type="compositionally biased region" description="Basic and acidic residues" evidence="1">
    <location>
        <begin position="79"/>
        <end position="90"/>
    </location>
</feature>
<sequence>MATSRVYEMLWTVSTACQTTHELLNNKFFTSGRILALVGLPLPHHSSEVFTRSRQPGPQHQKLPIILSKGNKNPQPQPRGKEESAVRETSEVIDSP</sequence>
<reference evidence="3" key="1">
    <citation type="submission" date="2025-08" db="UniProtKB">
        <authorList>
            <consortium name="RefSeq"/>
        </authorList>
    </citation>
    <scope>IDENTIFICATION</scope>
    <source>
        <tissue evidence="3">Blood</tissue>
    </source>
</reference>
<evidence type="ECO:0000313" key="3">
    <source>
        <dbReference type="RefSeq" id="XP_027469144.1"/>
    </source>
</evidence>
<organism evidence="2 3">
    <name type="scientific">Zalophus californianus</name>
    <name type="common">California sealion</name>
    <dbReference type="NCBI Taxonomy" id="9704"/>
    <lineage>
        <taxon>Eukaryota</taxon>
        <taxon>Metazoa</taxon>
        <taxon>Chordata</taxon>
        <taxon>Craniata</taxon>
        <taxon>Vertebrata</taxon>
        <taxon>Euteleostomi</taxon>
        <taxon>Mammalia</taxon>
        <taxon>Eutheria</taxon>
        <taxon>Laurasiatheria</taxon>
        <taxon>Carnivora</taxon>
        <taxon>Caniformia</taxon>
        <taxon>Pinnipedia</taxon>
        <taxon>Otariidae</taxon>
        <taxon>Zalophus</taxon>
    </lineage>
</organism>
<evidence type="ECO:0000313" key="2">
    <source>
        <dbReference type="Proteomes" id="UP000515165"/>
    </source>
</evidence>
<dbReference type="Proteomes" id="UP000515165">
    <property type="component" value="Chromosome 10"/>
</dbReference>
<keyword evidence="2" id="KW-1185">Reference proteome</keyword>
<evidence type="ECO:0000256" key="1">
    <source>
        <dbReference type="SAM" id="MobiDB-lite"/>
    </source>
</evidence>
<accession>A0A6J2EJJ1</accession>
<dbReference type="GeneID" id="113933348"/>
<proteinExistence type="predicted"/>
<name>A0A6J2EJJ1_ZALCA</name>
<feature type="region of interest" description="Disordered" evidence="1">
    <location>
        <begin position="48"/>
        <end position="96"/>
    </location>
</feature>
<feature type="compositionally biased region" description="Polar residues" evidence="1">
    <location>
        <begin position="48"/>
        <end position="58"/>
    </location>
</feature>
<dbReference type="AlphaFoldDB" id="A0A6J2EJJ1"/>